<feature type="transmembrane region" description="Helical" evidence="6">
    <location>
        <begin position="72"/>
        <end position="91"/>
    </location>
</feature>
<proteinExistence type="predicted"/>
<feature type="transmembrane region" description="Helical" evidence="6">
    <location>
        <begin position="97"/>
        <end position="116"/>
    </location>
</feature>
<evidence type="ECO:0000259" key="7">
    <source>
        <dbReference type="Pfam" id="PF24763"/>
    </source>
</evidence>
<evidence type="ECO:0000256" key="5">
    <source>
        <dbReference type="SAM" id="MobiDB-lite"/>
    </source>
</evidence>
<evidence type="ECO:0000256" key="2">
    <source>
        <dbReference type="ARBA" id="ARBA00022692"/>
    </source>
</evidence>
<dbReference type="AlphaFoldDB" id="A0A1J0A910"/>
<evidence type="ECO:0000256" key="3">
    <source>
        <dbReference type="ARBA" id="ARBA00022989"/>
    </source>
</evidence>
<feature type="compositionally biased region" description="Polar residues" evidence="5">
    <location>
        <begin position="125"/>
        <end position="135"/>
    </location>
</feature>
<reference evidence="8 9" key="1">
    <citation type="submission" date="2016-10" db="EMBL/GenBank/DDBJ databases">
        <title>Description of Gloeomargarita lithophora gen. nov., sp. nov., a thylakoid-bearing basal-branching cyanobacterium with intracellular carbonates, and proposal for Gloeomargaritales ord. nov.</title>
        <authorList>
            <person name="Moreira D."/>
            <person name="Tavera R."/>
            <person name="Benzerara K."/>
            <person name="Skouri-Panet F."/>
            <person name="Couradeau E."/>
            <person name="Gerard E."/>
            <person name="Loussert C."/>
            <person name="Novelo E."/>
            <person name="Zivanovic Y."/>
            <person name="Lopez-Garcia P."/>
        </authorList>
    </citation>
    <scope>NUCLEOTIDE SEQUENCE [LARGE SCALE GENOMIC DNA]</scope>
    <source>
        <strain evidence="8 9">D10</strain>
    </source>
</reference>
<evidence type="ECO:0000256" key="4">
    <source>
        <dbReference type="ARBA" id="ARBA00023136"/>
    </source>
</evidence>
<sequence>MLETTPEGSEYDRLKLWLVRGTLLLAWGTFALCWWAYDLNVAVSYLLGAMVGLIYLRLLARSVGNMGMGGRSPFISSRLLLVVALFVLVVRWPSLKLLPAILGFLTYKLTILLYTIHTTLGGGQQQPRGTSVQHQPPQPTAEKPLTPTAGNVLGELARLRAEHHLGDEG</sequence>
<dbReference type="InterPro" id="IPR056309">
    <property type="entry name" value="CGL160/ATPI_dom"/>
</dbReference>
<keyword evidence="3 6" id="KW-1133">Transmembrane helix</keyword>
<accession>A0A1J0A910</accession>
<evidence type="ECO:0000256" key="1">
    <source>
        <dbReference type="ARBA" id="ARBA00004141"/>
    </source>
</evidence>
<dbReference type="EMBL" id="CP017675">
    <property type="protein sequence ID" value="APB32414.1"/>
    <property type="molecule type" value="Genomic_DNA"/>
</dbReference>
<dbReference type="Proteomes" id="UP000180235">
    <property type="component" value="Chromosome"/>
</dbReference>
<dbReference type="KEGG" id="glt:GlitD10_0113"/>
<dbReference type="OrthoDB" id="462305at2"/>
<dbReference type="GO" id="GO:0016020">
    <property type="term" value="C:membrane"/>
    <property type="evidence" value="ECO:0007669"/>
    <property type="project" value="UniProtKB-SubCell"/>
</dbReference>
<keyword evidence="4 6" id="KW-0472">Membrane</keyword>
<feature type="region of interest" description="Disordered" evidence="5">
    <location>
        <begin position="123"/>
        <end position="148"/>
    </location>
</feature>
<name>A0A1J0A910_9CYAN</name>
<dbReference type="STRING" id="1188229.GlitD10_0113"/>
<organism evidence="8 9">
    <name type="scientific">Gloeomargarita lithophora Alchichica-D10</name>
    <dbReference type="NCBI Taxonomy" id="1188229"/>
    <lineage>
        <taxon>Bacteria</taxon>
        <taxon>Bacillati</taxon>
        <taxon>Cyanobacteriota</taxon>
        <taxon>Cyanophyceae</taxon>
        <taxon>Gloeomargaritales</taxon>
        <taxon>Gloeomargaritaceae</taxon>
        <taxon>Gloeomargarita</taxon>
    </lineage>
</organism>
<feature type="transmembrane region" description="Helical" evidence="6">
    <location>
        <begin position="17"/>
        <end position="37"/>
    </location>
</feature>
<gene>
    <name evidence="8" type="ORF">GlitD10_0113</name>
</gene>
<comment type="subcellular location">
    <subcellularLocation>
        <location evidence="1">Membrane</location>
        <topology evidence="1">Multi-pass membrane protein</topology>
    </subcellularLocation>
</comment>
<keyword evidence="2 6" id="KW-0812">Transmembrane</keyword>
<dbReference type="Pfam" id="PF24763">
    <property type="entry name" value="CGL160_C"/>
    <property type="match status" value="1"/>
</dbReference>
<protein>
    <recommendedName>
        <fullName evidence="7">CGL160/ATPI domain-containing protein</fullName>
    </recommendedName>
</protein>
<evidence type="ECO:0000256" key="6">
    <source>
        <dbReference type="SAM" id="Phobius"/>
    </source>
</evidence>
<evidence type="ECO:0000313" key="8">
    <source>
        <dbReference type="EMBL" id="APB32414.1"/>
    </source>
</evidence>
<feature type="domain" description="CGL160/ATPI" evidence="7">
    <location>
        <begin position="9"/>
        <end position="116"/>
    </location>
</feature>
<evidence type="ECO:0000313" key="9">
    <source>
        <dbReference type="Proteomes" id="UP000180235"/>
    </source>
</evidence>
<keyword evidence="9" id="KW-1185">Reference proteome</keyword>
<feature type="transmembrane region" description="Helical" evidence="6">
    <location>
        <begin position="43"/>
        <end position="60"/>
    </location>
</feature>